<keyword evidence="7" id="KW-0067">ATP-binding</keyword>
<proteinExistence type="predicted"/>
<dbReference type="InterPro" id="IPR003594">
    <property type="entry name" value="HATPase_dom"/>
</dbReference>
<keyword evidence="4" id="KW-0808">Transferase</keyword>
<dbReference type="InterPro" id="IPR036890">
    <property type="entry name" value="HATPase_C_sf"/>
</dbReference>
<evidence type="ECO:0000313" key="14">
    <source>
        <dbReference type="EMBL" id="MFD2796579.1"/>
    </source>
</evidence>
<dbReference type="Pfam" id="PF23539">
    <property type="entry name" value="DUF7134"/>
    <property type="match status" value="1"/>
</dbReference>
<dbReference type="Pfam" id="PF07730">
    <property type="entry name" value="HisKA_3"/>
    <property type="match status" value="1"/>
</dbReference>
<dbReference type="Pfam" id="PF02518">
    <property type="entry name" value="HATPase_c"/>
    <property type="match status" value="1"/>
</dbReference>
<feature type="domain" description="DUF7134" evidence="13">
    <location>
        <begin position="19"/>
        <end position="159"/>
    </location>
</feature>
<feature type="compositionally biased region" description="Pro residues" evidence="9">
    <location>
        <begin position="343"/>
        <end position="354"/>
    </location>
</feature>
<feature type="domain" description="Signal transduction histidine kinase subgroup 3 dimerisation and phosphoacceptor" evidence="12">
    <location>
        <begin position="188"/>
        <end position="252"/>
    </location>
</feature>
<feature type="region of interest" description="Disordered" evidence="9">
    <location>
        <begin position="333"/>
        <end position="362"/>
    </location>
</feature>
<dbReference type="GO" id="GO:0016301">
    <property type="term" value="F:kinase activity"/>
    <property type="evidence" value="ECO:0007669"/>
    <property type="project" value="UniProtKB-KW"/>
</dbReference>
<evidence type="ECO:0000256" key="9">
    <source>
        <dbReference type="SAM" id="MobiDB-lite"/>
    </source>
</evidence>
<dbReference type="InterPro" id="IPR050482">
    <property type="entry name" value="Sensor_HK_TwoCompSys"/>
</dbReference>
<keyword evidence="6 14" id="KW-0418">Kinase</keyword>
<protein>
    <recommendedName>
        <fullName evidence="2">histidine kinase</fullName>
        <ecNumber evidence="2">2.7.13.3</ecNumber>
    </recommendedName>
</protein>
<evidence type="ECO:0000256" key="4">
    <source>
        <dbReference type="ARBA" id="ARBA00022679"/>
    </source>
</evidence>
<dbReference type="Proteomes" id="UP001597479">
    <property type="component" value="Unassembled WGS sequence"/>
</dbReference>
<dbReference type="CDD" id="cd16917">
    <property type="entry name" value="HATPase_UhpB-NarQ-NarX-like"/>
    <property type="match status" value="1"/>
</dbReference>
<evidence type="ECO:0000256" key="10">
    <source>
        <dbReference type="SAM" id="Phobius"/>
    </source>
</evidence>
<evidence type="ECO:0000259" key="11">
    <source>
        <dbReference type="Pfam" id="PF02518"/>
    </source>
</evidence>
<feature type="transmembrane region" description="Helical" evidence="10">
    <location>
        <begin position="20"/>
        <end position="38"/>
    </location>
</feature>
<dbReference type="EMBL" id="JBHUOG010000002">
    <property type="protein sequence ID" value="MFD2796579.1"/>
    <property type="molecule type" value="Genomic_DNA"/>
</dbReference>
<comment type="catalytic activity">
    <reaction evidence="1">
        <text>ATP + protein L-histidine = ADP + protein N-phospho-L-histidine.</text>
        <dbReference type="EC" id="2.7.13.3"/>
    </reaction>
</comment>
<dbReference type="InterPro" id="IPR011712">
    <property type="entry name" value="Sig_transdc_His_kin_sub3_dim/P"/>
</dbReference>
<accession>A0ABW5VZD8</accession>
<dbReference type="EC" id="2.7.13.3" evidence="2"/>
<evidence type="ECO:0000256" key="5">
    <source>
        <dbReference type="ARBA" id="ARBA00022741"/>
    </source>
</evidence>
<dbReference type="PANTHER" id="PTHR24421">
    <property type="entry name" value="NITRATE/NITRITE SENSOR PROTEIN NARX-RELATED"/>
    <property type="match status" value="1"/>
</dbReference>
<evidence type="ECO:0000259" key="13">
    <source>
        <dbReference type="Pfam" id="PF23539"/>
    </source>
</evidence>
<keyword evidence="10" id="KW-1133">Transmembrane helix</keyword>
<keyword evidence="5" id="KW-0547">Nucleotide-binding</keyword>
<evidence type="ECO:0000259" key="12">
    <source>
        <dbReference type="Pfam" id="PF07730"/>
    </source>
</evidence>
<keyword evidence="15" id="KW-1185">Reference proteome</keyword>
<keyword evidence="8" id="KW-0902">Two-component regulatory system</keyword>
<feature type="transmembrane region" description="Helical" evidence="10">
    <location>
        <begin position="45"/>
        <end position="67"/>
    </location>
</feature>
<keyword evidence="10" id="KW-0472">Membrane</keyword>
<organism evidence="14 15">
    <name type="scientific">Promicromonospora vindobonensis</name>
    <dbReference type="NCBI Taxonomy" id="195748"/>
    <lineage>
        <taxon>Bacteria</taxon>
        <taxon>Bacillati</taxon>
        <taxon>Actinomycetota</taxon>
        <taxon>Actinomycetes</taxon>
        <taxon>Micrococcales</taxon>
        <taxon>Promicromonosporaceae</taxon>
        <taxon>Promicromonospora</taxon>
    </lineage>
</organism>
<sequence length="395" mass="41886">MSTTDSRRTVPRQAVRDRLVDAALVVLAAALWLLTVLLRASEPGAVPVWVVSVDWVPGLLGCVALWWRRRFPVAIGVVLAVSSSFSESVAGAAIAALFTVAVHRPVRASAAVCAISLAALCTYQVLWPEPGIPPVTMFTIIALGHVATVAWGVSVRSRRALVTSLRERAAAAEVEARLRAEHSEHEARAGLAREMHDVLGHRLSLLSVHAGALAYSRDAPADDVARAAEVVRENAHRALQDLREVIGVLRAPVGELPLPAVEDVLELVDEARQAGTPVELRDEAGVTAGDRTLPETQGRTLYRLVQEGLTNARKHAPGAPVVVRIAGRPGEDVTAEVTNEPPQGSPPAGSPPHPDGSGAGLLGLGERARLVAGRLEYGPTGPGGWRVRLRLPWPS</sequence>
<dbReference type="InterPro" id="IPR055558">
    <property type="entry name" value="DUF7134"/>
</dbReference>
<keyword evidence="3" id="KW-0597">Phosphoprotein</keyword>
<dbReference type="PANTHER" id="PTHR24421:SF10">
    <property type="entry name" value="NITRATE_NITRITE SENSOR PROTEIN NARQ"/>
    <property type="match status" value="1"/>
</dbReference>
<evidence type="ECO:0000256" key="8">
    <source>
        <dbReference type="ARBA" id="ARBA00023012"/>
    </source>
</evidence>
<evidence type="ECO:0000256" key="6">
    <source>
        <dbReference type="ARBA" id="ARBA00022777"/>
    </source>
</evidence>
<evidence type="ECO:0000256" key="3">
    <source>
        <dbReference type="ARBA" id="ARBA00022553"/>
    </source>
</evidence>
<evidence type="ECO:0000256" key="1">
    <source>
        <dbReference type="ARBA" id="ARBA00000085"/>
    </source>
</evidence>
<dbReference type="SUPFAM" id="SSF55874">
    <property type="entry name" value="ATPase domain of HSP90 chaperone/DNA topoisomerase II/histidine kinase"/>
    <property type="match status" value="1"/>
</dbReference>
<feature type="domain" description="Histidine kinase/HSP90-like ATPase" evidence="11">
    <location>
        <begin position="299"/>
        <end position="393"/>
    </location>
</feature>
<feature type="transmembrane region" description="Helical" evidence="10">
    <location>
        <begin position="73"/>
        <end position="101"/>
    </location>
</feature>
<keyword evidence="10" id="KW-0812">Transmembrane</keyword>
<dbReference type="RefSeq" id="WP_377188412.1">
    <property type="nucleotide sequence ID" value="NZ_JBHUOG010000002.1"/>
</dbReference>
<dbReference type="Gene3D" id="3.30.565.10">
    <property type="entry name" value="Histidine kinase-like ATPase, C-terminal domain"/>
    <property type="match status" value="1"/>
</dbReference>
<dbReference type="Gene3D" id="1.20.5.1930">
    <property type="match status" value="1"/>
</dbReference>
<evidence type="ECO:0000256" key="2">
    <source>
        <dbReference type="ARBA" id="ARBA00012438"/>
    </source>
</evidence>
<feature type="transmembrane region" description="Helical" evidence="10">
    <location>
        <begin position="132"/>
        <end position="153"/>
    </location>
</feature>
<evidence type="ECO:0000313" key="15">
    <source>
        <dbReference type="Proteomes" id="UP001597479"/>
    </source>
</evidence>
<name>A0ABW5VZD8_9MICO</name>
<reference evidence="15" key="1">
    <citation type="journal article" date="2019" name="Int. J. Syst. Evol. Microbiol.">
        <title>The Global Catalogue of Microorganisms (GCM) 10K type strain sequencing project: providing services to taxonomists for standard genome sequencing and annotation.</title>
        <authorList>
            <consortium name="The Broad Institute Genomics Platform"/>
            <consortium name="The Broad Institute Genome Sequencing Center for Infectious Disease"/>
            <person name="Wu L."/>
            <person name="Ma J."/>
        </authorList>
    </citation>
    <scope>NUCLEOTIDE SEQUENCE [LARGE SCALE GENOMIC DNA]</scope>
    <source>
        <strain evidence="15">CCM 7044</strain>
    </source>
</reference>
<gene>
    <name evidence="14" type="ORF">ACFS27_23660</name>
</gene>
<evidence type="ECO:0000256" key="7">
    <source>
        <dbReference type="ARBA" id="ARBA00022840"/>
    </source>
</evidence>
<comment type="caution">
    <text evidence="14">The sequence shown here is derived from an EMBL/GenBank/DDBJ whole genome shotgun (WGS) entry which is preliminary data.</text>
</comment>